<feature type="domain" description="MOSC" evidence="2">
    <location>
        <begin position="38"/>
        <end position="182"/>
    </location>
</feature>
<name>A0A5P9JTN3_9HYPH</name>
<dbReference type="InterPro" id="IPR052353">
    <property type="entry name" value="Benzoxazolinone_Detox_Enz"/>
</dbReference>
<dbReference type="InterPro" id="IPR005302">
    <property type="entry name" value="MoCF_Sase_C"/>
</dbReference>
<dbReference type="InterPro" id="IPR005163">
    <property type="entry name" value="Tri_helical_YiiM-like"/>
</dbReference>
<organism evidence="3 4">
    <name type="scientific">Microvirga thermotolerans</name>
    <dbReference type="NCBI Taxonomy" id="2651334"/>
    <lineage>
        <taxon>Bacteria</taxon>
        <taxon>Pseudomonadati</taxon>
        <taxon>Pseudomonadota</taxon>
        <taxon>Alphaproteobacteria</taxon>
        <taxon>Hyphomicrobiales</taxon>
        <taxon>Methylobacteriaceae</taxon>
        <taxon>Microvirga</taxon>
    </lineage>
</organism>
<evidence type="ECO:0000259" key="2">
    <source>
        <dbReference type="PROSITE" id="PS51340"/>
    </source>
</evidence>
<dbReference type="PROSITE" id="PS51340">
    <property type="entry name" value="MOSC"/>
    <property type="match status" value="1"/>
</dbReference>
<dbReference type="GO" id="GO:0030170">
    <property type="term" value="F:pyridoxal phosphate binding"/>
    <property type="evidence" value="ECO:0007669"/>
    <property type="project" value="InterPro"/>
</dbReference>
<dbReference type="Proteomes" id="UP000325614">
    <property type="component" value="Chromosome"/>
</dbReference>
<evidence type="ECO:0000313" key="4">
    <source>
        <dbReference type="Proteomes" id="UP000325614"/>
    </source>
</evidence>
<dbReference type="GO" id="GO:0003824">
    <property type="term" value="F:catalytic activity"/>
    <property type="evidence" value="ECO:0007669"/>
    <property type="project" value="InterPro"/>
</dbReference>
<dbReference type="RefSeq" id="WP_152585632.1">
    <property type="nucleotide sequence ID" value="NZ_CP045423.1"/>
</dbReference>
<protein>
    <submittedName>
        <fullName evidence="3">MOSC domain-containing protein</fullName>
    </submittedName>
</protein>
<accession>A0A5P9JTN3</accession>
<dbReference type="PANTHER" id="PTHR30212">
    <property type="entry name" value="PROTEIN YIIM"/>
    <property type="match status" value="1"/>
</dbReference>
<reference evidence="3 4" key="1">
    <citation type="submission" date="2019-10" db="EMBL/GenBank/DDBJ databases">
        <title>Isolation, Identification of Microvirga thermotolerans HR1, a novel thermophilic bacterium and Comparative Genomics of the genus Microvirga.</title>
        <authorList>
            <person name="Li J."/>
            <person name="Zhang W."/>
            <person name="Lin M."/>
            <person name="Wang J."/>
        </authorList>
    </citation>
    <scope>NUCLEOTIDE SEQUENCE [LARGE SCALE GENOMIC DNA]</scope>
    <source>
        <strain evidence="3 4">HR1</strain>
    </source>
</reference>
<evidence type="ECO:0000313" key="3">
    <source>
        <dbReference type="EMBL" id="QFU15987.1"/>
    </source>
</evidence>
<dbReference type="GO" id="GO:0030151">
    <property type="term" value="F:molybdenum ion binding"/>
    <property type="evidence" value="ECO:0007669"/>
    <property type="project" value="InterPro"/>
</dbReference>
<sequence>MTAEPTPAPPTDARIFRLLRGGVAPLGPRGVPSGIAKQPAREPVRLGPEGLEGDEVGDRRHHGGPEKALHHYAFDHYAYWRSVLDPTPTVLDAPGAFGENLSTRGADGETAMTEETVCVGDVYRIGDALVQVSQGRQPCFKLNLRFGATDMALRVQTCGRTGWYYRVLEPGTLWEGAPIRLLERPRPTWPLARVADLLYRRPLALEELEELASLPELALSWRRLAARRIETRSVESWRERLGGE</sequence>
<dbReference type="EMBL" id="CP045423">
    <property type="protein sequence ID" value="QFU15987.1"/>
    <property type="molecule type" value="Genomic_DNA"/>
</dbReference>
<dbReference type="Gene3D" id="2.40.33.20">
    <property type="entry name" value="PK beta-barrel domain-like"/>
    <property type="match status" value="1"/>
</dbReference>
<evidence type="ECO:0000256" key="1">
    <source>
        <dbReference type="SAM" id="MobiDB-lite"/>
    </source>
</evidence>
<keyword evidence="4" id="KW-1185">Reference proteome</keyword>
<dbReference type="Pfam" id="PF03475">
    <property type="entry name" value="YiiM_3-alpha"/>
    <property type="match status" value="1"/>
</dbReference>
<gene>
    <name evidence="3" type="ORF">GDR74_06980</name>
</gene>
<feature type="region of interest" description="Disordered" evidence="1">
    <location>
        <begin position="29"/>
        <end position="63"/>
    </location>
</feature>
<dbReference type="PANTHER" id="PTHR30212:SF2">
    <property type="entry name" value="PROTEIN YIIM"/>
    <property type="match status" value="1"/>
</dbReference>
<dbReference type="InterPro" id="IPR011037">
    <property type="entry name" value="Pyrv_Knase-like_insert_dom_sf"/>
</dbReference>
<dbReference type="KEGG" id="mico:GDR74_06980"/>
<dbReference type="AlphaFoldDB" id="A0A5P9JTN3"/>
<dbReference type="Pfam" id="PF03473">
    <property type="entry name" value="MOSC"/>
    <property type="match status" value="1"/>
</dbReference>
<proteinExistence type="predicted"/>
<dbReference type="SUPFAM" id="SSF50800">
    <property type="entry name" value="PK beta-barrel domain-like"/>
    <property type="match status" value="1"/>
</dbReference>